<comment type="caution">
    <text evidence="1">The sequence shown here is derived from an EMBL/GenBank/DDBJ whole genome shotgun (WGS) entry which is preliminary data.</text>
</comment>
<sequence length="497" mass="54938">MSAADSPKSDRTAPILDWLATDLTADADLELAALVRHLDDLGRPEISRNQFHRCLDLLHTRALAISKMHRERFAVATLPLSVSLHRSASRLVAALGKVASGYGEVLAEVQHRLVRTMRRNPEVISAKALEILGEQLTIAHLAGNSAPFEFWQRAHGFFQGSRAESPADAKAGGIPDATLKAYKYLLAFVAAQPEGLTSAEISWLSEFLSANAKYVTIRHSVPNDPGHGWLWIDLDQDAPPVSINRRDPPAVDGLIYFTAEELARRTTSLIEQLEGEGPEPANLPAGLSRSATATLLRRVREYWASPPHREHARRRNQYAVSVCSGLETIWKMLREPGTARQNRYASEWMVVNESPTGYAVMQVTGTANNLTPGIAIAIRRSEEEPWSLCIVRWIRAETPEQIELGLQVIGNAAKPVSVGFRNAEQLRPMRPALVLPPVAALGRQQAILAPAGTYSARRFMLVSDVQRLYIAQGRLLSLDIQTPAVELFQYEIDPYPL</sequence>
<organism evidence="1 2">
    <name type="scientific">Zoogloea oryzae</name>
    <dbReference type="NCBI Taxonomy" id="310767"/>
    <lineage>
        <taxon>Bacteria</taxon>
        <taxon>Pseudomonadati</taxon>
        <taxon>Pseudomonadota</taxon>
        <taxon>Betaproteobacteria</taxon>
        <taxon>Rhodocyclales</taxon>
        <taxon>Zoogloeaceae</taxon>
        <taxon>Zoogloea</taxon>
    </lineage>
</organism>
<protein>
    <submittedName>
        <fullName evidence="1">Uncharacterized protein</fullName>
    </submittedName>
</protein>
<reference evidence="2" key="1">
    <citation type="journal article" date="2019" name="Int. J. Syst. Evol. Microbiol.">
        <title>The Global Catalogue of Microorganisms (GCM) 10K type strain sequencing project: providing services to taxonomists for standard genome sequencing and annotation.</title>
        <authorList>
            <consortium name="The Broad Institute Genomics Platform"/>
            <consortium name="The Broad Institute Genome Sequencing Center for Infectious Disease"/>
            <person name="Wu L."/>
            <person name="Ma J."/>
        </authorList>
    </citation>
    <scope>NUCLEOTIDE SEQUENCE [LARGE SCALE GENOMIC DNA]</scope>
    <source>
        <strain evidence="2">NBRC 102407</strain>
    </source>
</reference>
<gene>
    <name evidence="1" type="ORF">GCM10007933_01480</name>
</gene>
<proteinExistence type="predicted"/>
<evidence type="ECO:0000313" key="2">
    <source>
        <dbReference type="Proteomes" id="UP001157167"/>
    </source>
</evidence>
<accession>A0ABQ6F7N3</accession>
<name>A0ABQ6F7N3_9RHOO</name>
<evidence type="ECO:0000313" key="1">
    <source>
        <dbReference type="EMBL" id="GLT20697.1"/>
    </source>
</evidence>
<dbReference type="Proteomes" id="UP001157167">
    <property type="component" value="Unassembled WGS sequence"/>
</dbReference>
<dbReference type="EMBL" id="BSPX01000001">
    <property type="protein sequence ID" value="GLT20697.1"/>
    <property type="molecule type" value="Genomic_DNA"/>
</dbReference>
<dbReference type="RefSeq" id="WP_284186295.1">
    <property type="nucleotide sequence ID" value="NZ_BSPX01000001.1"/>
</dbReference>
<keyword evidence="2" id="KW-1185">Reference proteome</keyword>